<keyword evidence="1" id="KW-0812">Transmembrane</keyword>
<keyword evidence="1" id="KW-1133">Transmembrane helix</keyword>
<gene>
    <name evidence="2" type="ORF">LAESUDRAFT_755608</name>
</gene>
<proteinExistence type="predicted"/>
<dbReference type="EMBL" id="KV427608">
    <property type="protein sequence ID" value="KZT10979.1"/>
    <property type="molecule type" value="Genomic_DNA"/>
</dbReference>
<keyword evidence="3" id="KW-1185">Reference proteome</keyword>
<evidence type="ECO:0000313" key="2">
    <source>
        <dbReference type="EMBL" id="KZT10979.1"/>
    </source>
</evidence>
<sequence>MTNFPITEGQLLSLFLQSIGYGVHAVTYVICVWALVGSARGKGRGVNWLFLGIATALFVVGTLDVSFNFYHVLKAFIFYKQGATAEFERMSEWVNVLRSVFNFVQTLIADAAVIYRCWIVYYRHWGVIALPALIWLADAAVVIGEVYYTATDKASTSVANASQVAPFLYSYLALTLADCVLTTGLIVYRLWWFQRRSSQRLVNSKRASTGPTTLTKVNRIIIESALIYTILVALTMIVELVHSNAVYAVSSLLVEVAGIQFDVIIIRVIQGITGEQSQRAADFTHVELRTRTDVGGNCASGPKTVRSGEEVSLSDLESSISGVKPANASGIMLTQVVERHER</sequence>
<name>A0A165GXX9_9APHY</name>
<reference evidence="2 3" key="1">
    <citation type="journal article" date="2016" name="Mol. Biol. Evol.">
        <title>Comparative Genomics of Early-Diverging Mushroom-Forming Fungi Provides Insights into the Origins of Lignocellulose Decay Capabilities.</title>
        <authorList>
            <person name="Nagy L.G."/>
            <person name="Riley R."/>
            <person name="Tritt A."/>
            <person name="Adam C."/>
            <person name="Daum C."/>
            <person name="Floudas D."/>
            <person name="Sun H."/>
            <person name="Yadav J.S."/>
            <person name="Pangilinan J."/>
            <person name="Larsson K.H."/>
            <person name="Matsuura K."/>
            <person name="Barry K."/>
            <person name="Labutti K."/>
            <person name="Kuo R."/>
            <person name="Ohm R.A."/>
            <person name="Bhattacharya S.S."/>
            <person name="Shirouzu T."/>
            <person name="Yoshinaga Y."/>
            <person name="Martin F.M."/>
            <person name="Grigoriev I.V."/>
            <person name="Hibbett D.S."/>
        </authorList>
    </citation>
    <scope>NUCLEOTIDE SEQUENCE [LARGE SCALE GENOMIC DNA]</scope>
    <source>
        <strain evidence="2 3">93-53</strain>
    </source>
</reference>
<feature type="transmembrane region" description="Helical" evidence="1">
    <location>
        <begin position="12"/>
        <end position="36"/>
    </location>
</feature>
<feature type="transmembrane region" description="Helical" evidence="1">
    <location>
        <begin position="127"/>
        <end position="148"/>
    </location>
</feature>
<keyword evidence="1" id="KW-0472">Membrane</keyword>
<accession>A0A165GXX9</accession>
<feature type="transmembrane region" description="Helical" evidence="1">
    <location>
        <begin position="48"/>
        <end position="73"/>
    </location>
</feature>
<dbReference type="GeneID" id="63829069"/>
<protein>
    <submittedName>
        <fullName evidence="2">Uncharacterized protein</fullName>
    </submittedName>
</protein>
<organism evidence="2 3">
    <name type="scientific">Laetiporus sulphureus 93-53</name>
    <dbReference type="NCBI Taxonomy" id="1314785"/>
    <lineage>
        <taxon>Eukaryota</taxon>
        <taxon>Fungi</taxon>
        <taxon>Dikarya</taxon>
        <taxon>Basidiomycota</taxon>
        <taxon>Agaricomycotina</taxon>
        <taxon>Agaricomycetes</taxon>
        <taxon>Polyporales</taxon>
        <taxon>Laetiporus</taxon>
    </lineage>
</organism>
<feature type="transmembrane region" description="Helical" evidence="1">
    <location>
        <begin position="93"/>
        <end position="115"/>
    </location>
</feature>
<evidence type="ECO:0000313" key="3">
    <source>
        <dbReference type="Proteomes" id="UP000076871"/>
    </source>
</evidence>
<evidence type="ECO:0000256" key="1">
    <source>
        <dbReference type="SAM" id="Phobius"/>
    </source>
</evidence>
<feature type="transmembrane region" description="Helical" evidence="1">
    <location>
        <begin position="220"/>
        <end position="241"/>
    </location>
</feature>
<feature type="transmembrane region" description="Helical" evidence="1">
    <location>
        <begin position="247"/>
        <end position="269"/>
    </location>
</feature>
<feature type="transmembrane region" description="Helical" evidence="1">
    <location>
        <begin position="168"/>
        <end position="191"/>
    </location>
</feature>
<dbReference type="AlphaFoldDB" id="A0A165GXX9"/>
<dbReference type="InParanoid" id="A0A165GXX9"/>
<dbReference type="OrthoDB" id="3357408at2759"/>
<dbReference type="RefSeq" id="XP_040768719.1">
    <property type="nucleotide sequence ID" value="XM_040912041.1"/>
</dbReference>
<dbReference type="Proteomes" id="UP000076871">
    <property type="component" value="Unassembled WGS sequence"/>
</dbReference>